<organism evidence="3 4">
    <name type="scientific">Cytospora leucostoma</name>
    <dbReference type="NCBI Taxonomy" id="1230097"/>
    <lineage>
        <taxon>Eukaryota</taxon>
        <taxon>Fungi</taxon>
        <taxon>Dikarya</taxon>
        <taxon>Ascomycota</taxon>
        <taxon>Pezizomycotina</taxon>
        <taxon>Sordariomycetes</taxon>
        <taxon>Sordariomycetidae</taxon>
        <taxon>Diaporthales</taxon>
        <taxon>Cytosporaceae</taxon>
        <taxon>Cytospora</taxon>
    </lineage>
</organism>
<dbReference type="GO" id="GO:0030170">
    <property type="term" value="F:pyridoxal phosphate binding"/>
    <property type="evidence" value="ECO:0007669"/>
    <property type="project" value="InterPro"/>
</dbReference>
<dbReference type="PANTHER" id="PTHR42684">
    <property type="entry name" value="ADENOSYLMETHIONINE-8-AMINO-7-OXONONANOATE AMINOTRANSFERASE"/>
    <property type="match status" value="1"/>
</dbReference>
<keyword evidence="1" id="KW-0032">Aminotransferase</keyword>
<dbReference type="InterPro" id="IPR027417">
    <property type="entry name" value="P-loop_NTPase"/>
</dbReference>
<dbReference type="Pfam" id="PF00202">
    <property type="entry name" value="Aminotran_3"/>
    <property type="match status" value="2"/>
</dbReference>
<evidence type="ECO:0000313" key="4">
    <source>
        <dbReference type="Proteomes" id="UP000285146"/>
    </source>
</evidence>
<keyword evidence="2" id="KW-0808">Transferase</keyword>
<dbReference type="Gene3D" id="3.40.640.10">
    <property type="entry name" value="Type I PLP-dependent aspartate aminotransferase-like (Major domain)"/>
    <property type="match status" value="1"/>
</dbReference>
<name>A0A423XK28_9PEZI</name>
<dbReference type="InterPro" id="IPR005814">
    <property type="entry name" value="Aminotrans_3"/>
</dbReference>
<accession>A0A423XK28</accession>
<dbReference type="InParanoid" id="A0A423XK28"/>
<dbReference type="SUPFAM" id="SSF52540">
    <property type="entry name" value="P-loop containing nucleoside triphosphate hydrolases"/>
    <property type="match status" value="1"/>
</dbReference>
<sequence length="827" mass="90934">MSPAGGILWPSLRAYQVWGVGADVGKTILTNILCLSIGHRRPHEHAVFFEPVAIGPNDNVGYKQAETYFRKKIGKKPPKDRFNASSVVHYEQSGSPHIVAAESDKEVISDTALTGALLDLASKSATNAPPKGTWLFCETYGGVHSPAPSGTSQADLYRPLRIPAILIADHKPGGISATISAFESLRMRGYDVESVLLFKTESQNEVYLTSYFEKYGIPCVAVPHPPARDEDPRKNKSMTYHYLDSTARSNVIKQLLKDLEKHHQYRIDGLRRMPEEAHKLIWYPSTQQKLLTPDDITAVDSAYGDNLQTVLPDPLVYERTDPRTMKKNTRLKQQTVRGSHLRTTFDGTASWWTQGLGHANPQLTLAAAYAAGRFGNVTSTETIHHPSLKMAKKLLRKSDNPRLARVLYSDDGPAGIEMAIRMAFRASRLRYGWESGEELSILGLKGSHYGDVVDAVESSKPGVHQNNGYWLDFPTIRMTDGQWLVDVPGKFSAFSEVNASTAFQSLDQIFNVQERDATELAQTYESYIVQTLEGLQKEGRKLGALILEPVVLADGGMLLVDPLFQRILVNVIRSKPQLFPSASTPASKDKNDWTGLPVVFDEEFTGLYRLGRYSSASFLGVHPDISVLAKPVTGGLAPVVATVASESIFQSFEIDDEDDAQLHGYSHTARPASCQVALESLSILGRMEKDGAWKEFQSRWEIEDGSKAGAWSVWGQDFVRDLSIKADGVEGVWALGSLLAIKFEGAGEATANALQAELFRGTGDLVNPSVHAQVSGNVLYLLASQASELKTIEGVEDHLLRSKVLFGEQVASEQFGVEEDESSQAEL</sequence>
<dbReference type="PANTHER" id="PTHR42684:SF3">
    <property type="entry name" value="ADENOSYLMETHIONINE-8-AMINO-7-OXONONANOATE AMINOTRANSFERASE"/>
    <property type="match status" value="1"/>
</dbReference>
<dbReference type="CDD" id="cd03109">
    <property type="entry name" value="DTBS"/>
    <property type="match status" value="1"/>
</dbReference>
<dbReference type="STRING" id="1230097.A0A423XK28"/>
<dbReference type="AlphaFoldDB" id="A0A423XK28"/>
<evidence type="ECO:0000256" key="1">
    <source>
        <dbReference type="ARBA" id="ARBA00022576"/>
    </source>
</evidence>
<protein>
    <recommendedName>
        <fullName evidence="5">Dethiobiotin synthase</fullName>
    </recommendedName>
</protein>
<dbReference type="Pfam" id="PF13500">
    <property type="entry name" value="AAA_26"/>
    <property type="match status" value="1"/>
</dbReference>
<evidence type="ECO:0008006" key="5">
    <source>
        <dbReference type="Google" id="ProtNLM"/>
    </source>
</evidence>
<keyword evidence="4" id="KW-1185">Reference proteome</keyword>
<dbReference type="InterPro" id="IPR015424">
    <property type="entry name" value="PyrdxlP-dep_Trfase"/>
</dbReference>
<reference evidence="3 4" key="1">
    <citation type="submission" date="2015-09" db="EMBL/GenBank/DDBJ databases">
        <title>Host preference determinants of Valsa canker pathogens revealed by comparative genomics.</title>
        <authorList>
            <person name="Yin Z."/>
            <person name="Huang L."/>
        </authorList>
    </citation>
    <scope>NUCLEOTIDE SEQUENCE [LARGE SCALE GENOMIC DNA]</scope>
    <source>
        <strain evidence="3 4">SXYLt</strain>
    </source>
</reference>
<proteinExistence type="predicted"/>
<dbReference type="SUPFAM" id="SSF53383">
    <property type="entry name" value="PLP-dependent transferases"/>
    <property type="match status" value="1"/>
</dbReference>
<dbReference type="OrthoDB" id="425114at2759"/>
<dbReference type="InterPro" id="IPR015421">
    <property type="entry name" value="PyrdxlP-dep_Trfase_major"/>
</dbReference>
<dbReference type="EMBL" id="LKEB01000004">
    <property type="protein sequence ID" value="ROW16694.1"/>
    <property type="molecule type" value="Genomic_DNA"/>
</dbReference>
<dbReference type="GO" id="GO:0009102">
    <property type="term" value="P:biotin biosynthetic process"/>
    <property type="evidence" value="ECO:0007669"/>
    <property type="project" value="TreeGrafter"/>
</dbReference>
<evidence type="ECO:0000256" key="2">
    <source>
        <dbReference type="ARBA" id="ARBA00022679"/>
    </source>
</evidence>
<dbReference type="Gene3D" id="3.40.50.300">
    <property type="entry name" value="P-loop containing nucleotide triphosphate hydrolases"/>
    <property type="match status" value="1"/>
</dbReference>
<dbReference type="GO" id="GO:0004015">
    <property type="term" value="F:adenosylmethionine-8-amino-7-oxononanoate transaminase activity"/>
    <property type="evidence" value="ECO:0007669"/>
    <property type="project" value="TreeGrafter"/>
</dbReference>
<dbReference type="Proteomes" id="UP000285146">
    <property type="component" value="Unassembled WGS sequence"/>
</dbReference>
<dbReference type="GO" id="GO:0004141">
    <property type="term" value="F:dethiobiotin synthase activity"/>
    <property type="evidence" value="ECO:0007669"/>
    <property type="project" value="TreeGrafter"/>
</dbReference>
<dbReference type="GO" id="GO:0005739">
    <property type="term" value="C:mitochondrion"/>
    <property type="evidence" value="ECO:0007669"/>
    <property type="project" value="TreeGrafter"/>
</dbReference>
<gene>
    <name evidence="3" type="ORF">VPNG_01687</name>
</gene>
<comment type="caution">
    <text evidence="3">The sequence shown here is derived from an EMBL/GenBank/DDBJ whole genome shotgun (WGS) entry which is preliminary data.</text>
</comment>
<evidence type="ECO:0000313" key="3">
    <source>
        <dbReference type="EMBL" id="ROW16694.1"/>
    </source>
</evidence>